<accession>G1KUU4</accession>
<keyword evidence="2" id="KW-1133">Transmembrane helix</keyword>
<keyword evidence="2" id="KW-0812">Transmembrane</keyword>
<evidence type="ECO:0000313" key="4">
    <source>
        <dbReference type="Proteomes" id="UP000001646"/>
    </source>
</evidence>
<reference evidence="3 4" key="1">
    <citation type="submission" date="2009-12" db="EMBL/GenBank/DDBJ databases">
        <title>The Genome Sequence of Anolis carolinensis (Green Anole Lizard).</title>
        <authorList>
            <consortium name="The Genome Sequencing Platform"/>
            <person name="Di Palma F."/>
            <person name="Alfoldi J."/>
            <person name="Heiman D."/>
            <person name="Young S."/>
            <person name="Grabherr M."/>
            <person name="Johnson J."/>
            <person name="Lander E.S."/>
            <person name="Lindblad-Toh K."/>
        </authorList>
    </citation>
    <scope>NUCLEOTIDE SEQUENCE [LARGE SCALE GENOMIC DNA]</scope>
    <source>
        <strain evidence="3 4">JBL SC #1</strain>
    </source>
</reference>
<evidence type="ECO:0000313" key="3">
    <source>
        <dbReference type="Ensembl" id="ENSACAP00000018015.2"/>
    </source>
</evidence>
<reference evidence="3" key="2">
    <citation type="submission" date="2025-08" db="UniProtKB">
        <authorList>
            <consortium name="Ensembl"/>
        </authorList>
    </citation>
    <scope>IDENTIFICATION</scope>
</reference>
<dbReference type="InParanoid" id="G1KUU4"/>
<feature type="compositionally biased region" description="Polar residues" evidence="1">
    <location>
        <begin position="97"/>
        <end position="115"/>
    </location>
</feature>
<dbReference type="Pfam" id="PF17823">
    <property type="entry name" value="DUF5585"/>
    <property type="match status" value="1"/>
</dbReference>
<dbReference type="Bgee" id="ENSACAG00000022152">
    <property type="expression patterns" value="Expressed in liver and 13 other cell types or tissues"/>
</dbReference>
<feature type="region of interest" description="Disordered" evidence="1">
    <location>
        <begin position="97"/>
        <end position="120"/>
    </location>
</feature>
<keyword evidence="4" id="KW-1185">Reference proteome</keyword>
<sequence length="326" mass="35997">MSLFLLFTEFMIRKRRDHDLFHNMNYIENSKERMNRMNEKNIEVPLSSATQAKSTTESTAIHRILTTKSVIKEVTNASSVNATIFQDRAKSTAISNRTNSKTTEPQNVNINNTNMKPGPSLPTYTTLATTPLLSGNNTNNVKIAKSPKGANDSILTPEVVEIITPTNILLRTTTATTLPPITKHFVLPKIVTPPSTSAPENIPSVTPAVTTKGAEISTTTQQTGPSSQLVEATPSTHPLVLFTTKSPPTPSKSTTVEHGKNQLDISIENRYREVDFTLLSAVLLFGVLFFVTIVVLFAIQAYESYRKKDYTQVDYLINGMYADSEM</sequence>
<keyword evidence="2" id="KW-0472">Membrane</keyword>
<dbReference type="HOGENOM" id="CLU_1820108_0_0_1"/>
<dbReference type="AlphaFoldDB" id="G1KUU4"/>
<name>G1KUU4_ANOCA</name>
<evidence type="ECO:0000256" key="2">
    <source>
        <dbReference type="SAM" id="Phobius"/>
    </source>
</evidence>
<dbReference type="eggNOG" id="ENOG502RZBP">
    <property type="taxonomic scope" value="Eukaryota"/>
</dbReference>
<dbReference type="GeneTree" id="ENSGT00940000153377"/>
<dbReference type="Proteomes" id="UP000001646">
    <property type="component" value="Chromosome 1"/>
</dbReference>
<protein>
    <submittedName>
        <fullName evidence="3">Uncharacterized protein</fullName>
    </submittedName>
</protein>
<dbReference type="InterPro" id="IPR041056">
    <property type="entry name" value="DUF5585"/>
</dbReference>
<proteinExistence type="predicted"/>
<evidence type="ECO:0000256" key="1">
    <source>
        <dbReference type="SAM" id="MobiDB-lite"/>
    </source>
</evidence>
<feature type="transmembrane region" description="Helical" evidence="2">
    <location>
        <begin position="276"/>
        <end position="299"/>
    </location>
</feature>
<dbReference type="Ensembl" id="ENSACAT00000028554.2">
    <property type="protein sequence ID" value="ENSACAP00000018015.2"/>
    <property type="gene ID" value="ENSACAG00000022152.2"/>
</dbReference>
<reference evidence="3" key="3">
    <citation type="submission" date="2025-09" db="UniProtKB">
        <authorList>
            <consortium name="Ensembl"/>
        </authorList>
    </citation>
    <scope>IDENTIFICATION</scope>
</reference>
<organism evidence="3 4">
    <name type="scientific">Anolis carolinensis</name>
    <name type="common">Green anole</name>
    <name type="synonym">American chameleon</name>
    <dbReference type="NCBI Taxonomy" id="28377"/>
    <lineage>
        <taxon>Eukaryota</taxon>
        <taxon>Metazoa</taxon>
        <taxon>Chordata</taxon>
        <taxon>Craniata</taxon>
        <taxon>Vertebrata</taxon>
        <taxon>Euteleostomi</taxon>
        <taxon>Lepidosauria</taxon>
        <taxon>Squamata</taxon>
        <taxon>Bifurcata</taxon>
        <taxon>Unidentata</taxon>
        <taxon>Episquamata</taxon>
        <taxon>Toxicofera</taxon>
        <taxon>Iguania</taxon>
        <taxon>Dactyloidae</taxon>
        <taxon>Anolis</taxon>
    </lineage>
</organism>